<evidence type="ECO:0000313" key="2">
    <source>
        <dbReference type="EMBL" id="KAL0575330.1"/>
    </source>
</evidence>
<evidence type="ECO:0000256" key="1">
    <source>
        <dbReference type="SAM" id="MobiDB-lite"/>
    </source>
</evidence>
<proteinExistence type="predicted"/>
<feature type="compositionally biased region" description="Polar residues" evidence="1">
    <location>
        <begin position="63"/>
        <end position="88"/>
    </location>
</feature>
<evidence type="ECO:0000313" key="3">
    <source>
        <dbReference type="Proteomes" id="UP001465976"/>
    </source>
</evidence>
<dbReference type="EMBL" id="JBAHYK010000315">
    <property type="protein sequence ID" value="KAL0575330.1"/>
    <property type="molecule type" value="Genomic_DNA"/>
</dbReference>
<dbReference type="Proteomes" id="UP001465976">
    <property type="component" value="Unassembled WGS sequence"/>
</dbReference>
<feature type="compositionally biased region" description="Polar residues" evidence="1">
    <location>
        <begin position="17"/>
        <end position="40"/>
    </location>
</feature>
<organism evidence="2 3">
    <name type="scientific">Marasmius crinis-equi</name>
    <dbReference type="NCBI Taxonomy" id="585013"/>
    <lineage>
        <taxon>Eukaryota</taxon>
        <taxon>Fungi</taxon>
        <taxon>Dikarya</taxon>
        <taxon>Basidiomycota</taxon>
        <taxon>Agaricomycotina</taxon>
        <taxon>Agaricomycetes</taxon>
        <taxon>Agaricomycetidae</taxon>
        <taxon>Agaricales</taxon>
        <taxon>Marasmiineae</taxon>
        <taxon>Marasmiaceae</taxon>
        <taxon>Marasmius</taxon>
    </lineage>
</organism>
<feature type="compositionally biased region" description="Acidic residues" evidence="1">
    <location>
        <begin position="50"/>
        <end position="60"/>
    </location>
</feature>
<gene>
    <name evidence="2" type="ORF">V5O48_006646</name>
</gene>
<comment type="caution">
    <text evidence="2">The sequence shown here is derived from an EMBL/GenBank/DDBJ whole genome shotgun (WGS) entry which is preliminary data.</text>
</comment>
<protein>
    <submittedName>
        <fullName evidence="2">Uncharacterized protein</fullName>
    </submittedName>
</protein>
<keyword evidence="3" id="KW-1185">Reference proteome</keyword>
<sequence>MSRAFAKSHNEHVYFVGSTTPLDPGRTITQQESDDPQVNATPEAGQLSGELDDADGEAADEISATQVPSTPISSGSKQAAASVTPLSSKHSRLSGAGAIAQVGRSLDHMTEAVASAFGLPSPER</sequence>
<accession>A0ABR3FJ04</accession>
<reference evidence="2 3" key="1">
    <citation type="submission" date="2024-02" db="EMBL/GenBank/DDBJ databases">
        <title>A draft genome for the cacao thread blight pathogen Marasmius crinis-equi.</title>
        <authorList>
            <person name="Cohen S.P."/>
            <person name="Baruah I.K."/>
            <person name="Amoako-Attah I."/>
            <person name="Bukari Y."/>
            <person name="Meinhardt L.W."/>
            <person name="Bailey B.A."/>
        </authorList>
    </citation>
    <scope>NUCLEOTIDE SEQUENCE [LARGE SCALE GENOMIC DNA]</scope>
    <source>
        <strain evidence="2 3">GH-76</strain>
    </source>
</reference>
<feature type="region of interest" description="Disordered" evidence="1">
    <location>
        <begin position="1"/>
        <end position="93"/>
    </location>
</feature>
<name>A0ABR3FJ04_9AGAR</name>